<evidence type="ECO:0000259" key="1">
    <source>
        <dbReference type="Pfam" id="PF13845"/>
    </source>
</evidence>
<proteinExistence type="predicted"/>
<keyword evidence="2" id="KW-0614">Plasmid</keyword>
<geneLocation type="plasmid" evidence="2">
    <name>unnamed1</name>
</geneLocation>
<evidence type="ECO:0000313" key="2">
    <source>
        <dbReference type="EMBL" id="XDQ50168.1"/>
    </source>
</evidence>
<feature type="domain" description="Septum formation-related" evidence="1">
    <location>
        <begin position="5"/>
        <end position="221"/>
    </location>
</feature>
<organism evidence="2">
    <name type="scientific">Streptomyces sp. R39</name>
    <dbReference type="NCBI Taxonomy" id="3238631"/>
    <lineage>
        <taxon>Bacteria</taxon>
        <taxon>Bacillati</taxon>
        <taxon>Actinomycetota</taxon>
        <taxon>Actinomycetes</taxon>
        <taxon>Kitasatosporales</taxon>
        <taxon>Streptomycetaceae</taxon>
        <taxon>Streptomyces</taxon>
    </lineage>
</organism>
<name>A0AB39R919_9ACTN</name>
<accession>A0AB39R919</accession>
<protein>
    <submittedName>
        <fullName evidence="2">Septum formation family protein</fullName>
    </submittedName>
</protein>
<dbReference type="InterPro" id="IPR026004">
    <property type="entry name" value="Septum_form"/>
</dbReference>
<dbReference type="AlphaFoldDB" id="A0AB39R919"/>
<sequence>MQTVGTCHTFRTQQEMIQPSDIAPPLPCDRPHRSETFQMTSVDGQFATYKKRPDPEQIAAYAQGRCYNADAIREYLGAGPRDTVSFSVWPRLPTRAEWAMGVRTLRCDLVPPVQEAKYGPLVAFSFRDVLEKPGSSAVRTCEHGSAFVTCDHPHDREDVALWQGLDQKVRPADAQTAAAQLCRPAVEEFLAAKLASRPDLMIKASAPNKDEWMKGVRTVKCGVGPADPGATIVGTLSASARGQV</sequence>
<dbReference type="Pfam" id="PF13845">
    <property type="entry name" value="Septum_form"/>
    <property type="match status" value="1"/>
</dbReference>
<gene>
    <name evidence="2" type="ORF">AB5J52_49740</name>
</gene>
<dbReference type="RefSeq" id="WP_369228687.1">
    <property type="nucleotide sequence ID" value="NZ_CP163442.1"/>
</dbReference>
<dbReference type="EMBL" id="CP163442">
    <property type="protein sequence ID" value="XDQ50168.1"/>
    <property type="molecule type" value="Genomic_DNA"/>
</dbReference>
<reference evidence="2" key="1">
    <citation type="submission" date="2024-07" db="EMBL/GenBank/DDBJ databases">
        <authorList>
            <person name="Yu S.T."/>
        </authorList>
    </citation>
    <scope>NUCLEOTIDE SEQUENCE</scope>
    <source>
        <strain evidence="2">R39</strain>
        <plasmid evidence="2">unnamed1</plasmid>
    </source>
</reference>